<keyword evidence="1 10" id="KW-1003">Cell membrane</keyword>
<dbReference type="RefSeq" id="WP_264319452.1">
    <property type="nucleotide sequence ID" value="NZ_JADEXN010000001.1"/>
</dbReference>
<dbReference type="EC" id="2.3.1.275" evidence="10"/>
<evidence type="ECO:0000313" key="11">
    <source>
        <dbReference type="EMBL" id="MBE9039185.1"/>
    </source>
</evidence>
<dbReference type="PANTHER" id="PTHR30309">
    <property type="entry name" value="INNER MEMBRANE PROTEIN YGIH"/>
    <property type="match status" value="1"/>
</dbReference>
<dbReference type="AlphaFoldDB" id="A0A928VWP3"/>
<evidence type="ECO:0000256" key="4">
    <source>
        <dbReference type="ARBA" id="ARBA00022692"/>
    </source>
</evidence>
<protein>
    <recommendedName>
        <fullName evidence="10">Glycerol-3-phosphate acyltransferase</fullName>
    </recommendedName>
    <alternativeName>
        <fullName evidence="10">Acyl-PO4 G3P acyltransferase</fullName>
    </alternativeName>
    <alternativeName>
        <fullName evidence="10">Acyl-phosphate--glycerol-3-phosphate acyltransferase</fullName>
    </alternativeName>
    <alternativeName>
        <fullName evidence="10">G3P acyltransferase</fullName>
        <shortName evidence="10">GPAT</shortName>
        <ecNumber evidence="10">2.3.1.275</ecNumber>
    </alternativeName>
    <alternativeName>
        <fullName evidence="10">Lysophosphatidic acid synthase</fullName>
        <shortName evidence="10">LPA synthase</shortName>
    </alternativeName>
</protein>
<dbReference type="EMBL" id="JADEXN010000001">
    <property type="protein sequence ID" value="MBE9039185.1"/>
    <property type="molecule type" value="Genomic_DNA"/>
</dbReference>
<comment type="caution">
    <text evidence="11">The sequence shown here is derived from an EMBL/GenBank/DDBJ whole genome shotgun (WGS) entry which is preliminary data.</text>
</comment>
<keyword evidence="6 10" id="KW-0443">Lipid metabolism</keyword>
<reference evidence="11" key="1">
    <citation type="submission" date="2020-10" db="EMBL/GenBank/DDBJ databases">
        <authorList>
            <person name="Castelo-Branco R."/>
            <person name="Eusebio N."/>
            <person name="Adriana R."/>
            <person name="Vieira A."/>
            <person name="Brugerolle De Fraissinette N."/>
            <person name="Rezende De Castro R."/>
            <person name="Schneider M.P."/>
            <person name="Vasconcelos V."/>
            <person name="Leao P.N."/>
        </authorList>
    </citation>
    <scope>NUCLEOTIDE SEQUENCE</scope>
    <source>
        <strain evidence="11">LEGE 11467</strain>
    </source>
</reference>
<keyword evidence="12" id="KW-1185">Reference proteome</keyword>
<organism evidence="11 12">
    <name type="scientific">Zarconia navalis LEGE 11467</name>
    <dbReference type="NCBI Taxonomy" id="1828826"/>
    <lineage>
        <taxon>Bacteria</taxon>
        <taxon>Bacillati</taxon>
        <taxon>Cyanobacteriota</taxon>
        <taxon>Cyanophyceae</taxon>
        <taxon>Oscillatoriophycideae</taxon>
        <taxon>Oscillatoriales</taxon>
        <taxon>Oscillatoriales incertae sedis</taxon>
        <taxon>Zarconia</taxon>
        <taxon>Zarconia navalis</taxon>
    </lineage>
</organism>
<comment type="subcellular location">
    <subcellularLocation>
        <location evidence="10">Cell membrane</location>
        <topology evidence="10">Multi-pass membrane protein</topology>
    </subcellularLocation>
</comment>
<evidence type="ECO:0000256" key="8">
    <source>
        <dbReference type="ARBA" id="ARBA00023209"/>
    </source>
</evidence>
<comment type="subunit">
    <text evidence="10">Probably interacts with PlsX.</text>
</comment>
<dbReference type="GO" id="GO:0008654">
    <property type="term" value="P:phospholipid biosynthetic process"/>
    <property type="evidence" value="ECO:0007669"/>
    <property type="project" value="UniProtKB-UniRule"/>
</dbReference>
<dbReference type="PANTHER" id="PTHR30309:SF0">
    <property type="entry name" value="GLYCEROL-3-PHOSPHATE ACYLTRANSFERASE-RELATED"/>
    <property type="match status" value="1"/>
</dbReference>
<dbReference type="SMART" id="SM01207">
    <property type="entry name" value="G3P_acyltransf"/>
    <property type="match status" value="1"/>
</dbReference>
<keyword evidence="5 10" id="KW-1133">Transmembrane helix</keyword>
<keyword evidence="4 10" id="KW-0812">Transmembrane</keyword>
<evidence type="ECO:0000256" key="9">
    <source>
        <dbReference type="ARBA" id="ARBA00023264"/>
    </source>
</evidence>
<comment type="function">
    <text evidence="10">Catalyzes the transfer of an acyl group from acyl-phosphate (acyl-PO(4)) to glycerol-3-phosphate (G3P) to form lysophosphatidic acid (LPA). This enzyme utilizes acyl-phosphate as fatty acyl donor, but not acyl-CoA or acyl-ACP.</text>
</comment>
<feature type="transmembrane region" description="Helical" evidence="10">
    <location>
        <begin position="98"/>
        <end position="122"/>
    </location>
</feature>
<keyword evidence="11" id="KW-0012">Acyltransferase</keyword>
<gene>
    <name evidence="10 11" type="primary">plsY</name>
    <name evidence="11" type="ORF">IQ235_00045</name>
</gene>
<name>A0A928VWP3_9CYAN</name>
<proteinExistence type="inferred from homology"/>
<dbReference type="InterPro" id="IPR003811">
    <property type="entry name" value="G3P_acylTferase_PlsY"/>
</dbReference>
<comment type="catalytic activity">
    <reaction evidence="10">
        <text>an acyl phosphate + sn-glycerol 3-phosphate = a 1-acyl-sn-glycero-3-phosphate + phosphate</text>
        <dbReference type="Rhea" id="RHEA:34075"/>
        <dbReference type="ChEBI" id="CHEBI:43474"/>
        <dbReference type="ChEBI" id="CHEBI:57597"/>
        <dbReference type="ChEBI" id="CHEBI:57970"/>
        <dbReference type="ChEBI" id="CHEBI:59918"/>
        <dbReference type="EC" id="2.3.1.275"/>
    </reaction>
</comment>
<comment type="pathway">
    <text evidence="10">Lipid metabolism; phospholipid metabolism.</text>
</comment>
<evidence type="ECO:0000256" key="3">
    <source>
        <dbReference type="ARBA" id="ARBA00022679"/>
    </source>
</evidence>
<dbReference type="GO" id="GO:0043772">
    <property type="term" value="F:acyl-phosphate glycerol-3-phosphate acyltransferase activity"/>
    <property type="evidence" value="ECO:0007669"/>
    <property type="project" value="UniProtKB-UniRule"/>
</dbReference>
<accession>A0A928VWP3</accession>
<keyword evidence="2 10" id="KW-0444">Lipid biosynthesis</keyword>
<evidence type="ECO:0000256" key="10">
    <source>
        <dbReference type="HAMAP-Rule" id="MF_01043"/>
    </source>
</evidence>
<sequence>MVLWLSANGLLLIVAYLLGSTPTGYWLGWGLQGIDIRQQGSGSTGATNVLRVLGKGPAILTLAIDIFKAVAAIVLVRGCYSRSAIAPFIPNSVDPESWLPWMVTLAGIAAIFGHSQSIWLILKTKDPNLTKGGKSVASALGVLLAMAWPVGLGALGIFAIVLAIFRIVSLSSMLAAIGVLALMLFTHQPLAYCLFGVAAAVYIVFRHRANIQRLLEGTEPRLGQKLAGSVE</sequence>
<comment type="caution">
    <text evidence="10">Lacks conserved residue(s) required for the propagation of feature annotation.</text>
</comment>
<evidence type="ECO:0000256" key="5">
    <source>
        <dbReference type="ARBA" id="ARBA00022989"/>
    </source>
</evidence>
<dbReference type="HAMAP" id="MF_01043">
    <property type="entry name" value="PlsY"/>
    <property type="match status" value="1"/>
</dbReference>
<evidence type="ECO:0000313" key="12">
    <source>
        <dbReference type="Proteomes" id="UP000621799"/>
    </source>
</evidence>
<feature type="transmembrane region" description="Helical" evidence="10">
    <location>
        <begin position="142"/>
        <end position="168"/>
    </location>
</feature>
<dbReference type="NCBIfam" id="TIGR00023">
    <property type="entry name" value="glycerol-3-phosphate 1-O-acyltransferase PlsY"/>
    <property type="match status" value="1"/>
</dbReference>
<dbReference type="Pfam" id="PF02660">
    <property type="entry name" value="G3P_acyltransf"/>
    <property type="match status" value="1"/>
</dbReference>
<keyword evidence="3 10" id="KW-0808">Transferase</keyword>
<evidence type="ECO:0000256" key="7">
    <source>
        <dbReference type="ARBA" id="ARBA00023136"/>
    </source>
</evidence>
<dbReference type="GO" id="GO:0005886">
    <property type="term" value="C:plasma membrane"/>
    <property type="evidence" value="ECO:0007669"/>
    <property type="project" value="UniProtKB-SubCell"/>
</dbReference>
<feature type="transmembrane region" description="Helical" evidence="10">
    <location>
        <begin position="174"/>
        <end position="205"/>
    </location>
</feature>
<keyword evidence="9 10" id="KW-1208">Phospholipid metabolism</keyword>
<evidence type="ECO:0000256" key="1">
    <source>
        <dbReference type="ARBA" id="ARBA00022475"/>
    </source>
</evidence>
<comment type="similarity">
    <text evidence="10">Belongs to the PlsY family.</text>
</comment>
<evidence type="ECO:0000256" key="2">
    <source>
        <dbReference type="ARBA" id="ARBA00022516"/>
    </source>
</evidence>
<keyword evidence="7 10" id="KW-0472">Membrane</keyword>
<evidence type="ECO:0000256" key="6">
    <source>
        <dbReference type="ARBA" id="ARBA00023098"/>
    </source>
</evidence>
<dbReference type="Proteomes" id="UP000621799">
    <property type="component" value="Unassembled WGS sequence"/>
</dbReference>
<keyword evidence="8 10" id="KW-0594">Phospholipid biosynthesis</keyword>